<keyword evidence="2" id="KW-1185">Reference proteome</keyword>
<protein>
    <submittedName>
        <fullName evidence="1">DUF2974 domain-containing protein</fullName>
    </submittedName>
</protein>
<dbReference type="EMBL" id="JAECVW010000012">
    <property type="protein sequence ID" value="MBH8596255.1"/>
    <property type="molecule type" value="Genomic_DNA"/>
</dbReference>
<sequence>MKFLHQGSVILFLILIVSFIGIQPVGATKGGSFEIPSVNDDFNQVKPGPAPAKEISVSETKQEKGFFDKVRDFFSSTWEKGKSGIKKASDWIVSKAKGVWNWVTSKTGKVAGAIALGAAAISAIFRKYGQQIKSGVQSAYSGAKQWVKNLLGIRYDYPHGTIHTIDTTDKELAHAADLTYLDVISERNIKTTLGEEWVEEEDLYLDLPNGLQAHVFVNDHTNEMIIAFRGTEPKWEDIVIGDGPIAFGNDRINLQAIEARKYVEKILNNPDYRDYEKVLTGHSLGGYLAADCAIKYRVPAITFNAPGKNLFPNVNVTTLAGAVRGAGGGPVGVVGGAVGSTAAGYVENMLDPQLRAEEANEKAGTYDKLIRNYRYDDDLVGSLGYRPGKTYDIESDGRVEKDEGLDNQLGFGIKSHGISNFTSYDREKGEYVDVDSPIPDLYGENGNIVER</sequence>
<dbReference type="Proteomes" id="UP000633619">
    <property type="component" value="Unassembled WGS sequence"/>
</dbReference>
<evidence type="ECO:0000313" key="2">
    <source>
        <dbReference type="Proteomes" id="UP000633619"/>
    </source>
</evidence>
<gene>
    <name evidence="1" type="ORF">I8U20_13180</name>
</gene>
<dbReference type="Gene3D" id="3.40.50.1820">
    <property type="entry name" value="alpha/beta hydrolase"/>
    <property type="match status" value="1"/>
</dbReference>
<evidence type="ECO:0000313" key="1">
    <source>
        <dbReference type="EMBL" id="MBH8596255.1"/>
    </source>
</evidence>
<organism evidence="1 2">
    <name type="scientific">Thermoactinomyces intermedius</name>
    <dbReference type="NCBI Taxonomy" id="2024"/>
    <lineage>
        <taxon>Bacteria</taxon>
        <taxon>Bacillati</taxon>
        <taxon>Bacillota</taxon>
        <taxon>Bacilli</taxon>
        <taxon>Bacillales</taxon>
        <taxon>Thermoactinomycetaceae</taxon>
        <taxon>Thermoactinomyces</taxon>
    </lineage>
</organism>
<dbReference type="Pfam" id="PF26363">
    <property type="entry name" value="Phospholipase-like"/>
    <property type="match status" value="1"/>
</dbReference>
<dbReference type="InterPro" id="IPR029058">
    <property type="entry name" value="AB_hydrolase_fold"/>
</dbReference>
<dbReference type="RefSeq" id="WP_181732915.1">
    <property type="nucleotide sequence ID" value="NZ_JACEIR010000014.1"/>
</dbReference>
<dbReference type="AlphaFoldDB" id="A0A8I1AAX3"/>
<dbReference type="SUPFAM" id="SSF53474">
    <property type="entry name" value="alpha/beta-Hydrolases"/>
    <property type="match status" value="1"/>
</dbReference>
<name>A0A8I1AAX3_THEIN</name>
<accession>A0A8I1AAX3</accession>
<proteinExistence type="predicted"/>
<reference evidence="1 2" key="1">
    <citation type="submission" date="2020-12" db="EMBL/GenBank/DDBJ databases">
        <title>WGS of Thermoactinomyces spp.</title>
        <authorList>
            <person name="Cheng K."/>
        </authorList>
    </citation>
    <scope>NUCLEOTIDE SEQUENCE [LARGE SCALE GENOMIC DNA]</scope>
    <source>
        <strain evidence="2">CICC 10671\DSM 43846</strain>
    </source>
</reference>
<comment type="caution">
    <text evidence="1">The sequence shown here is derived from an EMBL/GenBank/DDBJ whole genome shotgun (WGS) entry which is preliminary data.</text>
</comment>